<keyword evidence="1" id="KW-1185">Reference proteome</keyword>
<dbReference type="InterPro" id="IPR023198">
    <property type="entry name" value="PGP-like_dom2"/>
</dbReference>
<name>A0A6J3LZ75_9PEZI</name>
<accession>A0A6J3LZ75</accession>
<reference evidence="2" key="3">
    <citation type="submission" date="2025-08" db="UniProtKB">
        <authorList>
            <consortium name="RefSeq"/>
        </authorList>
    </citation>
    <scope>IDENTIFICATION</scope>
    <source>
        <strain evidence="2">CBS 342.82</strain>
    </source>
</reference>
<dbReference type="InterPro" id="IPR023214">
    <property type="entry name" value="HAD_sf"/>
</dbReference>
<dbReference type="FunFam" id="1.10.150.240:FF:000001">
    <property type="entry name" value="Haloacid dehalogenase-like hydrolase domain"/>
    <property type="match status" value="1"/>
</dbReference>
<dbReference type="RefSeq" id="XP_033456973.1">
    <property type="nucleotide sequence ID" value="XM_033606612.1"/>
</dbReference>
<organism evidence="2">
    <name type="scientific">Dissoconium aciculare CBS 342.82</name>
    <dbReference type="NCBI Taxonomy" id="1314786"/>
    <lineage>
        <taxon>Eukaryota</taxon>
        <taxon>Fungi</taxon>
        <taxon>Dikarya</taxon>
        <taxon>Ascomycota</taxon>
        <taxon>Pezizomycotina</taxon>
        <taxon>Dothideomycetes</taxon>
        <taxon>Dothideomycetidae</taxon>
        <taxon>Mycosphaerellales</taxon>
        <taxon>Dissoconiaceae</taxon>
        <taxon>Dissoconium</taxon>
    </lineage>
</organism>
<reference evidence="2" key="1">
    <citation type="submission" date="2020-01" db="EMBL/GenBank/DDBJ databases">
        <authorList>
            <consortium name="DOE Joint Genome Institute"/>
            <person name="Haridas S."/>
            <person name="Albert R."/>
            <person name="Binder M."/>
            <person name="Bloem J."/>
            <person name="Labutti K."/>
            <person name="Salamov A."/>
            <person name="Andreopoulos B."/>
            <person name="Baker S.E."/>
            <person name="Barry K."/>
            <person name="Bills G."/>
            <person name="Bluhm B.H."/>
            <person name="Cannon C."/>
            <person name="Castanera R."/>
            <person name="Culley D.E."/>
            <person name="Daum C."/>
            <person name="Ezra D."/>
            <person name="Gonzalez J.B."/>
            <person name="Henrissat B."/>
            <person name="Kuo A."/>
            <person name="Liang C."/>
            <person name="Lipzen A."/>
            <person name="Lutzoni F."/>
            <person name="Magnuson J."/>
            <person name="Mondo S."/>
            <person name="Nolan M."/>
            <person name="Ohm R."/>
            <person name="Pangilinan J."/>
            <person name="Park H.-J."/>
            <person name="Ramirez L."/>
            <person name="Alfaro M."/>
            <person name="Sun H."/>
            <person name="Tritt A."/>
            <person name="Yoshinaga Y."/>
            <person name="Zwiers L.-H."/>
            <person name="Turgeon B.G."/>
            <person name="Goodwin S.B."/>
            <person name="Spatafora J.W."/>
            <person name="Crous P.W."/>
            <person name="Grigoriev I.V."/>
        </authorList>
    </citation>
    <scope>NUCLEOTIDE SEQUENCE</scope>
    <source>
        <strain evidence="2">CBS 342.82</strain>
    </source>
</reference>
<evidence type="ECO:0000313" key="1">
    <source>
        <dbReference type="Proteomes" id="UP000504637"/>
    </source>
</evidence>
<dbReference type="InterPro" id="IPR041492">
    <property type="entry name" value="HAD_2"/>
</dbReference>
<sequence>MALPRIRACLFDMDGLLINSEDLISKSINEILAKYGKPPLPWSVKTQLQGRALPDASKILRAWADLPITDAEYQAQLKVQHATWFPTCAPLPGVEQLLATLTAASNMELALATSSSREKFELKTKHLQTLFAAFPPERRVLGDDPRVSAHKPAPEIYLVALKCINDSLERQGKAAIRPEECLVLEDAILGVEAGRAAGMQVLWCPHPGLLEEIREGGRGEEILSSDHREWVRLVDTLEEFDYTSYGIEVESRE</sequence>
<dbReference type="PANTHER" id="PTHR18901">
    <property type="entry name" value="2-DEOXYGLUCOSE-6-PHOSPHATE PHOSPHATASE 2"/>
    <property type="match status" value="1"/>
</dbReference>
<reference evidence="2" key="2">
    <citation type="submission" date="2020-04" db="EMBL/GenBank/DDBJ databases">
        <authorList>
            <consortium name="NCBI Genome Project"/>
        </authorList>
    </citation>
    <scope>NUCLEOTIDE SEQUENCE</scope>
    <source>
        <strain evidence="2">CBS 342.82</strain>
    </source>
</reference>
<dbReference type="Proteomes" id="UP000504637">
    <property type="component" value="Unplaced"/>
</dbReference>
<dbReference type="SFLD" id="SFLDS00003">
    <property type="entry name" value="Haloacid_Dehalogenase"/>
    <property type="match status" value="1"/>
</dbReference>
<dbReference type="GO" id="GO:0016791">
    <property type="term" value="F:phosphatase activity"/>
    <property type="evidence" value="ECO:0007669"/>
    <property type="project" value="TreeGrafter"/>
</dbReference>
<protein>
    <submittedName>
        <fullName evidence="2">HAD-like protein</fullName>
    </submittedName>
</protein>
<dbReference type="AlphaFoldDB" id="A0A6J3LZ75"/>
<dbReference type="InterPro" id="IPR036412">
    <property type="entry name" value="HAD-like_sf"/>
</dbReference>
<evidence type="ECO:0000313" key="2">
    <source>
        <dbReference type="RefSeq" id="XP_033456973.1"/>
    </source>
</evidence>
<proteinExistence type="predicted"/>
<dbReference type="SFLD" id="SFLDG01129">
    <property type="entry name" value="C1.5:_HAD__Beta-PGM__Phosphata"/>
    <property type="match status" value="1"/>
</dbReference>
<dbReference type="Pfam" id="PF13419">
    <property type="entry name" value="HAD_2"/>
    <property type="match status" value="1"/>
</dbReference>
<dbReference type="Gene3D" id="3.40.50.1000">
    <property type="entry name" value="HAD superfamily/HAD-like"/>
    <property type="match status" value="1"/>
</dbReference>
<dbReference type="GeneID" id="54364412"/>
<dbReference type="Gene3D" id="1.10.150.240">
    <property type="entry name" value="Putative phosphatase, domain 2"/>
    <property type="match status" value="1"/>
</dbReference>
<gene>
    <name evidence="2" type="ORF">K489DRAFT_390551</name>
</gene>
<dbReference type="OrthoDB" id="40579at2759"/>
<dbReference type="PANTHER" id="PTHR18901:SF38">
    <property type="entry name" value="PSEUDOURIDINE-5'-PHOSPHATASE"/>
    <property type="match status" value="1"/>
</dbReference>
<dbReference type="SUPFAM" id="SSF56784">
    <property type="entry name" value="HAD-like"/>
    <property type="match status" value="1"/>
</dbReference>